<dbReference type="Proteomes" id="UP000004110">
    <property type="component" value="Unassembled WGS sequence"/>
</dbReference>
<feature type="binding site" evidence="27">
    <location>
        <position position="84"/>
    </location>
    <ligand>
        <name>[2Fe-2S] cluster</name>
        <dbReference type="ChEBI" id="CHEBI:190135"/>
    </ligand>
</feature>
<evidence type="ECO:0000256" key="5">
    <source>
        <dbReference type="ARBA" id="ARBA00011309"/>
    </source>
</evidence>
<organism evidence="30 31">
    <name type="scientific">Bacteroides uniformis (strain ATCC 8492 / DSM 6597 / CCUG 4942 / CIP 103695 / JCM 5828 / KCTC 5204 / NCTC 13054 / VPI 0061)</name>
    <dbReference type="NCBI Taxonomy" id="411479"/>
    <lineage>
        <taxon>Bacteria</taxon>
        <taxon>Pseudomonadati</taxon>
        <taxon>Bacteroidota</taxon>
        <taxon>Bacteroidia</taxon>
        <taxon>Bacteroidales</taxon>
        <taxon>Bacteroidaceae</taxon>
        <taxon>Bacteroides</taxon>
    </lineage>
</organism>
<keyword evidence="30" id="KW-0560">Oxidoreductase</keyword>
<dbReference type="GO" id="GO:0009055">
    <property type="term" value="F:electron transfer activity"/>
    <property type="evidence" value="ECO:0007669"/>
    <property type="project" value="UniProtKB-UniRule"/>
</dbReference>
<evidence type="ECO:0000256" key="23">
    <source>
        <dbReference type="ARBA" id="ARBA00023201"/>
    </source>
</evidence>
<feature type="binding site" evidence="27">
    <location>
        <position position="90"/>
    </location>
    <ligand>
        <name>[2Fe-2S] cluster</name>
        <dbReference type="ChEBI" id="CHEBI:190135"/>
    </ligand>
</feature>
<dbReference type="InterPro" id="IPR001433">
    <property type="entry name" value="OxRdtase_FAD/NAD-bd"/>
</dbReference>
<dbReference type="GO" id="GO:0051537">
    <property type="term" value="F:2 iron, 2 sulfur cluster binding"/>
    <property type="evidence" value="ECO:0007669"/>
    <property type="project" value="UniProtKB-KW"/>
</dbReference>
<dbReference type="NCBIfam" id="TIGR01941">
    <property type="entry name" value="nqrF"/>
    <property type="match status" value="1"/>
</dbReference>
<keyword evidence="12 27" id="KW-0001">2Fe-2S</keyword>
<dbReference type="GO" id="GO:0016491">
    <property type="term" value="F:oxidoreductase activity"/>
    <property type="evidence" value="ECO:0007669"/>
    <property type="project" value="UniProtKB-KW"/>
</dbReference>
<dbReference type="InterPro" id="IPR017927">
    <property type="entry name" value="FAD-bd_FR_type"/>
</dbReference>
<keyword evidence="9 27" id="KW-1003">Cell membrane</keyword>
<evidence type="ECO:0000256" key="20">
    <source>
        <dbReference type="ARBA" id="ARBA00023065"/>
    </source>
</evidence>
<evidence type="ECO:0000256" key="24">
    <source>
        <dbReference type="ARBA" id="ARBA00030032"/>
    </source>
</evidence>
<dbReference type="AlphaFoldDB" id="A0ABC9NC98"/>
<keyword evidence="17 27" id="KW-0411">Iron-sulfur</keyword>
<dbReference type="HAMAP" id="MF_00430">
    <property type="entry name" value="NqrF"/>
    <property type="match status" value="1"/>
</dbReference>
<dbReference type="SUPFAM" id="SSF63380">
    <property type="entry name" value="Riboflavin synthase domain-like"/>
    <property type="match status" value="1"/>
</dbReference>
<feature type="binding site" evidence="27">
    <location>
        <position position="93"/>
    </location>
    <ligand>
        <name>[2Fe-2S] cluster</name>
        <dbReference type="ChEBI" id="CHEBI:190135"/>
    </ligand>
</feature>
<evidence type="ECO:0000256" key="19">
    <source>
        <dbReference type="ARBA" id="ARBA00023053"/>
    </source>
</evidence>
<evidence type="ECO:0000256" key="21">
    <source>
        <dbReference type="ARBA" id="ARBA00023075"/>
    </source>
</evidence>
<dbReference type="EMBL" id="AAYH02000043">
    <property type="protein sequence ID" value="EDO54301.1"/>
    <property type="molecule type" value="Genomic_DNA"/>
</dbReference>
<dbReference type="Gene3D" id="3.40.50.80">
    <property type="entry name" value="Nucleotide-binding domain of ferredoxin-NADP reductase (FNR) module"/>
    <property type="match status" value="1"/>
</dbReference>
<comment type="function">
    <text evidence="2 27">NQR complex catalyzes the reduction of ubiquinone-1 to ubiquinol by two successive reactions, coupled with the transport of Na(+) ions from the cytoplasm to the periplasm. The first step is catalyzed by NqrF, which accepts electrons from NADH and reduces ubiquinone-1 to ubisemiquinone by a one-electron transfer pathway.</text>
</comment>
<keyword evidence="19 27" id="KW-0915">Sodium</keyword>
<dbReference type="EC" id="7.2.1.1" evidence="6 27"/>
<evidence type="ECO:0000256" key="12">
    <source>
        <dbReference type="ARBA" id="ARBA00022714"/>
    </source>
</evidence>
<evidence type="ECO:0000256" key="14">
    <source>
        <dbReference type="ARBA" id="ARBA00022827"/>
    </source>
</evidence>
<evidence type="ECO:0000256" key="15">
    <source>
        <dbReference type="ARBA" id="ARBA00022967"/>
    </source>
</evidence>
<evidence type="ECO:0000256" key="25">
    <source>
        <dbReference type="ARBA" id="ARBA00030787"/>
    </source>
</evidence>
<keyword evidence="10" id="KW-0997">Cell inner membrane</keyword>
<keyword evidence="21 27" id="KW-0830">Ubiquinone</keyword>
<feature type="binding site" evidence="27">
    <location>
        <position position="125"/>
    </location>
    <ligand>
        <name>[2Fe-2S] cluster</name>
        <dbReference type="ChEBI" id="CHEBI:190135"/>
    </ligand>
</feature>
<dbReference type="InterPro" id="IPR001041">
    <property type="entry name" value="2Fe-2S_ferredoxin-type"/>
</dbReference>
<dbReference type="Pfam" id="PF00970">
    <property type="entry name" value="FAD_binding_6"/>
    <property type="match status" value="1"/>
</dbReference>
<dbReference type="SUPFAM" id="SSF54292">
    <property type="entry name" value="2Fe-2S ferredoxin-like"/>
    <property type="match status" value="1"/>
</dbReference>
<comment type="caution">
    <text evidence="30">The sequence shown here is derived from an EMBL/GenBank/DDBJ whole genome shotgun (WGS) entry which is preliminary data.</text>
</comment>
<evidence type="ECO:0000256" key="6">
    <source>
        <dbReference type="ARBA" id="ARBA00013099"/>
    </source>
</evidence>
<keyword evidence="8 27" id="KW-0813">Transport</keyword>
<evidence type="ECO:0000256" key="22">
    <source>
        <dbReference type="ARBA" id="ARBA00023136"/>
    </source>
</evidence>
<dbReference type="InterPro" id="IPR039261">
    <property type="entry name" value="FNR_nucleotide-bd"/>
</dbReference>
<dbReference type="PIRSF" id="PIRSF000044">
    <property type="entry name" value="Cis_Diol_DH_RD"/>
    <property type="match status" value="1"/>
</dbReference>
<comment type="catalytic activity">
    <reaction evidence="26 27">
        <text>a ubiquinone + n Na(+)(in) + NADH + H(+) = a ubiquinol + n Na(+)(out) + NAD(+)</text>
        <dbReference type="Rhea" id="RHEA:47748"/>
        <dbReference type="Rhea" id="RHEA-COMP:9565"/>
        <dbReference type="Rhea" id="RHEA-COMP:9566"/>
        <dbReference type="ChEBI" id="CHEBI:15378"/>
        <dbReference type="ChEBI" id="CHEBI:16389"/>
        <dbReference type="ChEBI" id="CHEBI:17976"/>
        <dbReference type="ChEBI" id="CHEBI:29101"/>
        <dbReference type="ChEBI" id="CHEBI:57540"/>
        <dbReference type="ChEBI" id="CHEBI:57945"/>
        <dbReference type="EC" id="7.2.1.1"/>
    </reaction>
</comment>
<evidence type="ECO:0000256" key="2">
    <source>
        <dbReference type="ARBA" id="ARBA00002972"/>
    </source>
</evidence>
<feature type="domain" description="2Fe-2S ferredoxin-type" evidence="28">
    <location>
        <begin position="49"/>
        <end position="141"/>
    </location>
</feature>
<proteinExistence type="inferred from homology"/>
<keyword evidence="20 27" id="KW-0406">Ion transport</keyword>
<keyword evidence="22 27" id="KW-0472">Membrane</keyword>
<keyword evidence="18 27" id="KW-0520">NAD</keyword>
<evidence type="ECO:0000256" key="27">
    <source>
        <dbReference type="HAMAP-Rule" id="MF_00430"/>
    </source>
</evidence>
<keyword evidence="27" id="KW-1133">Transmembrane helix</keyword>
<evidence type="ECO:0000313" key="31">
    <source>
        <dbReference type="Proteomes" id="UP000004110"/>
    </source>
</evidence>
<dbReference type="Gene3D" id="3.10.20.30">
    <property type="match status" value="1"/>
</dbReference>
<dbReference type="PANTHER" id="PTHR43644">
    <property type="entry name" value="NA(+)-TRANSLOCATING NADH-QUINONE REDUCTASE SUBUNIT"/>
    <property type="match status" value="1"/>
</dbReference>
<evidence type="ECO:0000256" key="3">
    <source>
        <dbReference type="ARBA" id="ARBA00004533"/>
    </source>
</evidence>
<keyword evidence="14 27" id="KW-0274">FAD</keyword>
<dbReference type="GO" id="GO:0006814">
    <property type="term" value="P:sodium ion transport"/>
    <property type="evidence" value="ECO:0007669"/>
    <property type="project" value="UniProtKB-UniRule"/>
</dbReference>
<comment type="cofactor">
    <cofactor evidence="27">
        <name>[2Fe-2S] cluster</name>
        <dbReference type="ChEBI" id="CHEBI:190135"/>
    </cofactor>
    <text evidence="27">Binds 1 [2Fe-2S] cluster.</text>
</comment>
<dbReference type="GO" id="GO:0046872">
    <property type="term" value="F:metal ion binding"/>
    <property type="evidence" value="ECO:0007669"/>
    <property type="project" value="UniProtKB-KW"/>
</dbReference>
<evidence type="ECO:0000256" key="11">
    <source>
        <dbReference type="ARBA" id="ARBA00022630"/>
    </source>
</evidence>
<dbReference type="CDD" id="cd06188">
    <property type="entry name" value="NADH_quinone_reductase"/>
    <property type="match status" value="1"/>
</dbReference>
<dbReference type="PANTHER" id="PTHR43644:SF1">
    <property type="entry name" value="NAD(P)H-FLAVIN REDUCTASE"/>
    <property type="match status" value="1"/>
</dbReference>
<dbReference type="PROSITE" id="PS51384">
    <property type="entry name" value="FAD_FR"/>
    <property type="match status" value="1"/>
</dbReference>
<accession>A0ABC9NC98</accession>
<keyword evidence="16 27" id="KW-0408">Iron</keyword>
<evidence type="ECO:0000313" key="30">
    <source>
        <dbReference type="EMBL" id="EDO54301.1"/>
    </source>
</evidence>
<evidence type="ECO:0000256" key="26">
    <source>
        <dbReference type="ARBA" id="ARBA00048891"/>
    </source>
</evidence>
<sequence>MFLWFEHLKERNKTMDMNMILASIGVFLVVVILLVVILLVAKNFLVPSGNVKLTINGDKELDVASGSTLLNTLSVNGVFLSSACGGKGSCGQCKCQVMEGGGEILPSETPHFSRKQIQDHWRLGCQVKVKGDMAIKVPESVLGVKEWECEVISNKNVATFIKEFIVALPKGEHMDFVPGSYAQIKIPKYSMDYDKDIDKSLIGDEYLPAWEKFGLLGLKCRNDEETIRAYSMANYPAEGDRIMLTVRIATPPFKPKDQGPGFMDVMPGIASSYIFTLKPGDKVTMSGPYGDFHPIFDSKKEMMWVGGGAGMAPLRAQIMHMTKTLHTTDRVMNYFYGARALNEVFYLEDFLQIEKDFPNFKFHLALDRPDPAADAAGVKYTPGFVHNVIYETYLKDHEAPEDIEYYMCGPGPMSKAVEKMLDDLGVPAQNLMFDNFGG</sequence>
<keyword evidence="23 27" id="KW-0739">Sodium transport</keyword>
<comment type="subcellular location">
    <subcellularLocation>
        <location evidence="3">Cell inner membrane</location>
    </subcellularLocation>
    <subcellularLocation>
        <location evidence="27">Cell membrane</location>
        <topology evidence="27">Single-pass membrane protein</topology>
    </subcellularLocation>
</comment>
<comment type="cofactor">
    <cofactor evidence="1 27">
        <name>FAD</name>
        <dbReference type="ChEBI" id="CHEBI:57692"/>
    </cofactor>
</comment>
<keyword evidence="31" id="KW-1185">Reference proteome</keyword>
<comment type="similarity">
    <text evidence="4 27">Belongs to the NqrF family.</text>
</comment>
<evidence type="ECO:0000256" key="4">
    <source>
        <dbReference type="ARBA" id="ARBA00005570"/>
    </source>
</evidence>
<dbReference type="InterPro" id="IPR017938">
    <property type="entry name" value="Riboflavin_synthase-like_b-brl"/>
</dbReference>
<dbReference type="InterPro" id="IPR010205">
    <property type="entry name" value="NqrF"/>
</dbReference>
<gene>
    <name evidence="27 30" type="primary">nqrF</name>
    <name evidence="30" type="ORF">BACUNI_02309</name>
</gene>
<dbReference type="Pfam" id="PF00111">
    <property type="entry name" value="Fer2"/>
    <property type="match status" value="1"/>
</dbReference>
<name>A0ABC9NC98_BACUC</name>
<dbReference type="InterPro" id="IPR012675">
    <property type="entry name" value="Beta-grasp_dom_sf"/>
</dbReference>
<evidence type="ECO:0000259" key="28">
    <source>
        <dbReference type="PROSITE" id="PS51085"/>
    </source>
</evidence>
<reference evidence="30" key="2">
    <citation type="submission" date="2013-11" db="EMBL/GenBank/DDBJ databases">
        <title>Draft genome sequence of Bacteroides uniformis (ATCC 8492).</title>
        <authorList>
            <person name="Sudarsanam P."/>
            <person name="Ley R."/>
            <person name="Guruge J."/>
            <person name="Turnbaugh P.J."/>
            <person name="Mahowald M."/>
            <person name="Liep D."/>
            <person name="Gordon J."/>
        </authorList>
    </citation>
    <scope>NUCLEOTIDE SEQUENCE</scope>
    <source>
        <strain evidence="30">ATCC 8492</strain>
    </source>
</reference>
<dbReference type="CDD" id="cd00207">
    <property type="entry name" value="fer2"/>
    <property type="match status" value="1"/>
</dbReference>
<dbReference type="SUPFAM" id="SSF52343">
    <property type="entry name" value="Ferredoxin reductase-like, C-terminal NADP-linked domain"/>
    <property type="match status" value="1"/>
</dbReference>
<dbReference type="GO" id="GO:0005886">
    <property type="term" value="C:plasma membrane"/>
    <property type="evidence" value="ECO:0007669"/>
    <property type="project" value="UniProtKB-SubCell"/>
</dbReference>
<keyword evidence="15 27" id="KW-1278">Translocase</keyword>
<evidence type="ECO:0000256" key="13">
    <source>
        <dbReference type="ARBA" id="ARBA00022723"/>
    </source>
</evidence>
<protein>
    <recommendedName>
        <fullName evidence="7 27">Na(+)-translocating NADH-quinone reductase subunit F</fullName>
        <shortName evidence="27">Na(+)-NQR subunit F</shortName>
        <shortName evidence="27">Na(+)-translocating NQR subunit F</shortName>
        <ecNumber evidence="6 27">7.2.1.1</ecNumber>
    </recommendedName>
    <alternativeName>
        <fullName evidence="25 27">NQR complex subunit F</fullName>
    </alternativeName>
    <alternativeName>
        <fullName evidence="24 27">NQR-1 subunit F</fullName>
    </alternativeName>
</protein>
<evidence type="ECO:0000256" key="1">
    <source>
        <dbReference type="ARBA" id="ARBA00001974"/>
    </source>
</evidence>
<evidence type="ECO:0000256" key="16">
    <source>
        <dbReference type="ARBA" id="ARBA00023004"/>
    </source>
</evidence>
<reference evidence="30" key="1">
    <citation type="submission" date="2007-06" db="EMBL/GenBank/DDBJ databases">
        <authorList>
            <person name="Fulton L."/>
            <person name="Clifton S."/>
            <person name="Fulton B."/>
            <person name="Xu J."/>
            <person name="Minx P."/>
            <person name="Pepin K.H."/>
            <person name="Johnson M."/>
            <person name="Thiruvilangam P."/>
            <person name="Bhonagiri V."/>
            <person name="Nash W.E."/>
            <person name="Mardis E.R."/>
            <person name="Wilson R.K."/>
        </authorList>
    </citation>
    <scope>NUCLEOTIDE SEQUENCE [LARGE SCALE GENOMIC DNA]</scope>
    <source>
        <strain evidence="30">ATCC 8492</strain>
    </source>
</reference>
<evidence type="ECO:0000256" key="8">
    <source>
        <dbReference type="ARBA" id="ARBA00022448"/>
    </source>
</evidence>
<dbReference type="Pfam" id="PF00175">
    <property type="entry name" value="NAD_binding_1"/>
    <property type="match status" value="1"/>
</dbReference>
<evidence type="ECO:0000256" key="17">
    <source>
        <dbReference type="ARBA" id="ARBA00023014"/>
    </source>
</evidence>
<feature type="domain" description="FAD-binding FR-type" evidence="29">
    <location>
        <begin position="144"/>
        <end position="295"/>
    </location>
</feature>
<keyword evidence="27" id="KW-0812">Transmembrane</keyword>
<keyword evidence="11 27" id="KW-0285">Flavoprotein</keyword>
<evidence type="ECO:0000256" key="18">
    <source>
        <dbReference type="ARBA" id="ARBA00023027"/>
    </source>
</evidence>
<evidence type="ECO:0000256" key="7">
    <source>
        <dbReference type="ARBA" id="ARBA00019729"/>
    </source>
</evidence>
<comment type="subunit">
    <text evidence="5 27">Composed of six subunits; NqrA, NqrB, NqrC, NqrD, NqrE and NqrF.</text>
</comment>
<feature type="transmembrane region" description="Helical" evidence="27">
    <location>
        <begin position="20"/>
        <end position="41"/>
    </location>
</feature>
<dbReference type="Gene3D" id="2.40.30.10">
    <property type="entry name" value="Translation factors"/>
    <property type="match status" value="1"/>
</dbReference>
<evidence type="ECO:0000256" key="9">
    <source>
        <dbReference type="ARBA" id="ARBA00022475"/>
    </source>
</evidence>
<evidence type="ECO:0000256" key="10">
    <source>
        <dbReference type="ARBA" id="ARBA00022519"/>
    </source>
</evidence>
<dbReference type="PROSITE" id="PS51085">
    <property type="entry name" value="2FE2S_FER_2"/>
    <property type="match status" value="1"/>
</dbReference>
<keyword evidence="13 27" id="KW-0479">Metal-binding</keyword>
<evidence type="ECO:0000259" key="29">
    <source>
        <dbReference type="PROSITE" id="PS51384"/>
    </source>
</evidence>
<dbReference type="InterPro" id="IPR036010">
    <property type="entry name" value="2Fe-2S_ferredoxin-like_sf"/>
</dbReference>
<dbReference type="InterPro" id="IPR008333">
    <property type="entry name" value="Cbr1-like_FAD-bd_dom"/>
</dbReference>